<dbReference type="AlphaFoldDB" id="S0ASG8"/>
<dbReference type="HOGENOM" id="CLU_2581240_0_0_2"/>
<evidence type="ECO:0000313" key="1">
    <source>
        <dbReference type="EMBL" id="AGO61926.1"/>
    </source>
</evidence>
<reference evidence="1 2" key="1">
    <citation type="journal article" date="2007" name="Proc. Natl. Acad. Sci. U.S.A.">
        <title>Genome dynamics in a natural archaeal population.</title>
        <authorList>
            <person name="Allen E.E."/>
            <person name="Tyson G.W."/>
            <person name="Whitaker R.J."/>
            <person name="Detter J.C."/>
            <person name="Richardson P.M."/>
            <person name="Banfield J.F."/>
        </authorList>
    </citation>
    <scope>NUCLEOTIDE SEQUENCE [LARGE SCALE GENOMIC DNA]</scope>
    <source>
        <strain evidence="2">fer1</strain>
    </source>
</reference>
<gene>
    <name evidence="1" type="ORF">FACI_IFERC00001G1950</name>
</gene>
<proteinExistence type="predicted"/>
<organism evidence="1 2">
    <name type="scientific">Ferroplasma acidarmanus Fer1</name>
    <dbReference type="NCBI Taxonomy" id="333146"/>
    <lineage>
        <taxon>Archaea</taxon>
        <taxon>Methanobacteriati</taxon>
        <taxon>Thermoplasmatota</taxon>
        <taxon>Thermoplasmata</taxon>
        <taxon>Thermoplasmatales</taxon>
        <taxon>Ferroplasmaceae</taxon>
        <taxon>Ferroplasma</taxon>
    </lineage>
</organism>
<accession>S0ASG8</accession>
<dbReference type="GeneID" id="16026140"/>
<evidence type="ECO:0000313" key="2">
    <source>
        <dbReference type="Proteomes" id="UP000014660"/>
    </source>
</evidence>
<keyword evidence="2" id="KW-1185">Reference proteome</keyword>
<dbReference type="EMBL" id="CP004145">
    <property type="protein sequence ID" value="AGO61926.1"/>
    <property type="molecule type" value="Genomic_DNA"/>
</dbReference>
<protein>
    <submittedName>
        <fullName evidence="1">Uncharacterized protein</fullName>
    </submittedName>
</protein>
<dbReference type="Proteomes" id="UP000014660">
    <property type="component" value="Chromosome"/>
</dbReference>
<sequence length="80" mass="9126">MQVYPICPVTVFRNTPAVKNNNKPVKNEIENSEFTLRKDENNTVVIDNSTVVNNIKKLLSVNLYAMDIRKQQNTLTGMDT</sequence>
<dbReference type="KEGG" id="fac:FACI_IFERC01G1950"/>
<dbReference type="RefSeq" id="WP_009888161.1">
    <property type="nucleotide sequence ID" value="NC_021592.1"/>
</dbReference>
<name>S0ASG8_FERAC</name>